<name>A0A8S5M8U7_9CAUD</name>
<sequence>MIMDRLSSLTRQAQKSGLKKSRSKDTRHTLKKKRKARLGGMMKIGLVKSPIEDTMLQQVLSMDIMNVQFNLFVYESGEESPNRSYGKNFLRLTATYYTEFGKRIDKPCGIMSGYLDFTPERLKNNLREMITFFFENNSDLARKYLDKNRNV</sequence>
<feature type="region of interest" description="Disordered" evidence="1">
    <location>
        <begin position="1"/>
        <end position="32"/>
    </location>
</feature>
<proteinExistence type="predicted"/>
<protein>
    <submittedName>
        <fullName evidence="2">Uncharacterized protein</fullName>
    </submittedName>
</protein>
<reference evidence="2" key="1">
    <citation type="journal article" date="2021" name="Proc. Natl. Acad. Sci. U.S.A.">
        <title>A Catalog of Tens of Thousands of Viruses from Human Metagenomes Reveals Hidden Associations with Chronic Diseases.</title>
        <authorList>
            <person name="Tisza M.J."/>
            <person name="Buck C.B."/>
        </authorList>
    </citation>
    <scope>NUCLEOTIDE SEQUENCE</scope>
    <source>
        <strain evidence="2">CtB3v5</strain>
    </source>
</reference>
<accession>A0A8S5M8U7</accession>
<organism evidence="2">
    <name type="scientific">Siphoviridae sp. ctB3v5</name>
    <dbReference type="NCBI Taxonomy" id="2826186"/>
    <lineage>
        <taxon>Viruses</taxon>
        <taxon>Duplodnaviria</taxon>
        <taxon>Heunggongvirae</taxon>
        <taxon>Uroviricota</taxon>
        <taxon>Caudoviricetes</taxon>
    </lineage>
</organism>
<dbReference type="EMBL" id="BK014849">
    <property type="protein sequence ID" value="DAD78644.1"/>
    <property type="molecule type" value="Genomic_DNA"/>
</dbReference>
<evidence type="ECO:0000313" key="2">
    <source>
        <dbReference type="EMBL" id="DAD78644.1"/>
    </source>
</evidence>
<evidence type="ECO:0000256" key="1">
    <source>
        <dbReference type="SAM" id="MobiDB-lite"/>
    </source>
</evidence>